<feature type="region of interest" description="Disordered" evidence="1">
    <location>
        <begin position="48"/>
        <end position="78"/>
    </location>
</feature>
<dbReference type="RefSeq" id="WP_193181387.1">
    <property type="nucleotide sequence ID" value="NZ_JACVXA010000015.1"/>
</dbReference>
<dbReference type="AlphaFoldDB" id="A0A8J7CUX1"/>
<feature type="transmembrane region" description="Helical" evidence="2">
    <location>
        <begin position="6"/>
        <end position="28"/>
    </location>
</feature>
<keyword evidence="2" id="KW-0472">Membrane</keyword>
<feature type="compositionally biased region" description="Basic and acidic residues" evidence="1">
    <location>
        <begin position="48"/>
        <end position="60"/>
    </location>
</feature>
<accession>A0A8J7CUX1</accession>
<dbReference type="EMBL" id="JACVXA010000015">
    <property type="protein sequence ID" value="MBE3638069.1"/>
    <property type="molecule type" value="Genomic_DNA"/>
</dbReference>
<proteinExistence type="predicted"/>
<keyword evidence="2" id="KW-1133">Transmembrane helix</keyword>
<keyword evidence="4" id="KW-1185">Reference proteome</keyword>
<evidence type="ECO:0000256" key="2">
    <source>
        <dbReference type="SAM" id="Phobius"/>
    </source>
</evidence>
<keyword evidence="2" id="KW-0812">Transmembrane</keyword>
<reference evidence="3" key="1">
    <citation type="submission" date="2020-09" db="EMBL/GenBank/DDBJ databases">
        <title>A novel bacterium of genus Mangrovicoccus, isolated from South China Sea.</title>
        <authorList>
            <person name="Huang H."/>
            <person name="Mo K."/>
            <person name="Hu Y."/>
        </authorList>
    </citation>
    <scope>NUCLEOTIDE SEQUENCE</scope>
    <source>
        <strain evidence="3">HB182678</strain>
    </source>
</reference>
<comment type="caution">
    <text evidence="3">The sequence shown here is derived from an EMBL/GenBank/DDBJ whole genome shotgun (WGS) entry which is preliminary data.</text>
</comment>
<evidence type="ECO:0000313" key="4">
    <source>
        <dbReference type="Proteomes" id="UP000609121"/>
    </source>
</evidence>
<dbReference type="Proteomes" id="UP000609121">
    <property type="component" value="Unassembled WGS sequence"/>
</dbReference>
<name>A0A8J7CUX1_9RHOB</name>
<evidence type="ECO:0000256" key="1">
    <source>
        <dbReference type="SAM" id="MobiDB-lite"/>
    </source>
</evidence>
<gene>
    <name evidence="3" type="ORF">ICN82_07615</name>
</gene>
<protein>
    <submittedName>
        <fullName evidence="3">Uncharacterized protein</fullName>
    </submittedName>
</protein>
<sequence>MDRTEALVAVALLLFGAFLMGFLTHWVVTRLSHVSDAELGQLDSMAEELHRAEEERDHARAEHHRLRHEMQAGTGELRSDLAMTREALRVARDEAAELRAYIEAQNMRG</sequence>
<evidence type="ECO:0000313" key="3">
    <source>
        <dbReference type="EMBL" id="MBE3638069.1"/>
    </source>
</evidence>
<organism evidence="3 4">
    <name type="scientific">Mangrovicoccus algicola</name>
    <dbReference type="NCBI Taxonomy" id="2771008"/>
    <lineage>
        <taxon>Bacteria</taxon>
        <taxon>Pseudomonadati</taxon>
        <taxon>Pseudomonadota</taxon>
        <taxon>Alphaproteobacteria</taxon>
        <taxon>Rhodobacterales</taxon>
        <taxon>Paracoccaceae</taxon>
        <taxon>Mangrovicoccus</taxon>
    </lineage>
</organism>